<reference evidence="2" key="1">
    <citation type="submission" date="2015-04" db="UniProtKB">
        <authorList>
            <consortium name="EnsemblPlants"/>
        </authorList>
    </citation>
    <scope>IDENTIFICATION</scope>
</reference>
<dbReference type="EnsemblPlants" id="OGLUM12G02950.1">
    <property type="protein sequence ID" value="OGLUM12G02950.1"/>
    <property type="gene ID" value="OGLUM12G02950"/>
</dbReference>
<dbReference type="HOGENOM" id="CLU_2227331_0_0_1"/>
<feature type="signal peptide" evidence="1">
    <location>
        <begin position="1"/>
        <end position="18"/>
    </location>
</feature>
<reference evidence="2" key="2">
    <citation type="submission" date="2018-05" db="EMBL/GenBank/DDBJ databases">
        <title>OgluRS3 (Oryza glumaepatula Reference Sequence Version 3).</title>
        <authorList>
            <person name="Zhang J."/>
            <person name="Kudrna D."/>
            <person name="Lee S."/>
            <person name="Talag J."/>
            <person name="Welchert J."/>
            <person name="Wing R.A."/>
        </authorList>
    </citation>
    <scope>NUCLEOTIDE SEQUENCE [LARGE SCALE GENOMIC DNA]</scope>
</reference>
<dbReference type="Proteomes" id="UP000026961">
    <property type="component" value="Chromosome 12"/>
</dbReference>
<protein>
    <recommendedName>
        <fullName evidence="4">DUF834 domain-containing protein</fullName>
    </recommendedName>
</protein>
<dbReference type="AlphaFoldDB" id="A0A0E0BNR1"/>
<keyword evidence="1" id="KW-0732">Signal</keyword>
<evidence type="ECO:0000313" key="3">
    <source>
        <dbReference type="Proteomes" id="UP000026961"/>
    </source>
</evidence>
<dbReference type="Gramene" id="OGLUM12G02950.1">
    <property type="protein sequence ID" value="OGLUM12G02950.1"/>
    <property type="gene ID" value="OGLUM12G02950"/>
</dbReference>
<evidence type="ECO:0000256" key="1">
    <source>
        <dbReference type="SAM" id="SignalP"/>
    </source>
</evidence>
<accession>A0A0E0BNR1</accession>
<feature type="chain" id="PRO_5002354938" description="DUF834 domain-containing protein" evidence="1">
    <location>
        <begin position="19"/>
        <end position="106"/>
    </location>
</feature>
<proteinExistence type="predicted"/>
<name>A0A0E0BNR1_9ORYZ</name>
<keyword evidence="3" id="KW-1185">Reference proteome</keyword>
<evidence type="ECO:0008006" key="4">
    <source>
        <dbReference type="Google" id="ProtNLM"/>
    </source>
</evidence>
<sequence>MVMVVVVVMVIMVVVVAAEGVELEIRLLRELLRDKPPQDLAAVTNMESPIHMIPLIEVLDLGAARRRRWVVGDGTVVRVGDRKDRLGVGWGTGMEEEIEAAWWTRA</sequence>
<evidence type="ECO:0000313" key="2">
    <source>
        <dbReference type="EnsemblPlants" id="OGLUM12G02950.1"/>
    </source>
</evidence>
<organism evidence="2">
    <name type="scientific">Oryza glumipatula</name>
    <dbReference type="NCBI Taxonomy" id="40148"/>
    <lineage>
        <taxon>Eukaryota</taxon>
        <taxon>Viridiplantae</taxon>
        <taxon>Streptophyta</taxon>
        <taxon>Embryophyta</taxon>
        <taxon>Tracheophyta</taxon>
        <taxon>Spermatophyta</taxon>
        <taxon>Magnoliopsida</taxon>
        <taxon>Liliopsida</taxon>
        <taxon>Poales</taxon>
        <taxon>Poaceae</taxon>
        <taxon>BOP clade</taxon>
        <taxon>Oryzoideae</taxon>
        <taxon>Oryzeae</taxon>
        <taxon>Oryzinae</taxon>
        <taxon>Oryza</taxon>
    </lineage>
</organism>